<dbReference type="OrthoDB" id="612661at2"/>
<evidence type="ECO:0008006" key="5">
    <source>
        <dbReference type="Google" id="ProtNLM"/>
    </source>
</evidence>
<gene>
    <name evidence="3" type="ORF">DF182_22340</name>
</gene>
<dbReference type="InterPro" id="IPR050216">
    <property type="entry name" value="LRR_domain-containing"/>
</dbReference>
<dbReference type="Proteomes" id="UP000253410">
    <property type="component" value="Unassembled WGS sequence"/>
</dbReference>
<dbReference type="GO" id="GO:0005737">
    <property type="term" value="C:cytoplasm"/>
    <property type="evidence" value="ECO:0007669"/>
    <property type="project" value="TreeGrafter"/>
</dbReference>
<dbReference type="SUPFAM" id="SSF52058">
    <property type="entry name" value="L domain-like"/>
    <property type="match status" value="1"/>
</dbReference>
<reference evidence="3 4" key="1">
    <citation type="submission" date="2018-05" db="EMBL/GenBank/DDBJ databases">
        <title>Chitinophaga sp. K3CV102501T nov., isolated from isolated from a monsoon evergreen broad-leaved forest soil.</title>
        <authorList>
            <person name="Lv Y."/>
        </authorList>
    </citation>
    <scope>NUCLEOTIDE SEQUENCE [LARGE SCALE GENOMIC DNA]</scope>
    <source>
        <strain evidence="3 4">GDMCC 1.1325</strain>
    </source>
</reference>
<evidence type="ECO:0000256" key="2">
    <source>
        <dbReference type="ARBA" id="ARBA00022737"/>
    </source>
</evidence>
<evidence type="ECO:0000313" key="4">
    <source>
        <dbReference type="Proteomes" id="UP000253410"/>
    </source>
</evidence>
<sequence>MNDLNKYIQLHSDSLEISDFQGEIDSLPDDFFLQYPSITSLRIRVKNLTTLPSSFSTLRVLHNCWLSDCKIKTLPENIGLLKNLQRITLSIGNMDINKEALKLATLPQLNHLKLDYWRGNDFPENLRLLSHLTYLNLGNDKKNAGKVADIMTLIATHPQSAQLTLVLALREKDILELLTPEHMPLLDKLNVLDLGYFGIYGSQHLKLPICVAVTQKVKIVRAYEKTLPEFRQLTAGKNYTAEQLQLLFGLHLQNIQAINRLLDNRLASAIAQQQQPVLRLLDKPKGESQKSIQEKLSKYGITVNNKSADTNTIVVVGTKTVAEEVLPLLDAGCQVITVDQLNEILIQQDDHWLLQDDNEEANTQLLRLFTSNDADNYNLAFQIIETGGANKTIQTLLAVVMLAHPDKTIAKKAEKLYDKFGSQGFRQHIKNLRPSLRVGGNTEWKLRNTLTNKEVDEVMFRLMYQVIGGANNNMAKMISHSFSMKGIANITLPPEIVYFTQITDWDFENCEGFNLEAAIPIFKEMPNLKHLRLNGCHIEIPASISGLTQLQTLEIAHNTLAADSSLQSMHALQYLDATGLKIKNWSWLGSLKGLTTLMLNNNQLKEVPLAVFDMPQLTRLELKQNKLSAVPEELARLNHLSYLDFSNNQISEFPYFLGRYQLKALLLRSNQIQEVDTHKLAAFTSNRRVDWQEFNLSRNKLKELSFTSFKMVVRDFDISYNQLTVLHPSLFASKPDSFYAQHNQITEIPELEPGTRLSHFWLQNNLLTELPAHFAHVIVGNCDVSSNQISTIHPDFHKFGATRHQRLYWKLHNNPIPSGRIGDKYF</sequence>
<dbReference type="Pfam" id="PF00560">
    <property type="entry name" value="LRR_1"/>
    <property type="match status" value="1"/>
</dbReference>
<dbReference type="Gene3D" id="3.80.10.10">
    <property type="entry name" value="Ribonuclease Inhibitor"/>
    <property type="match status" value="3"/>
</dbReference>
<protein>
    <recommendedName>
        <fullName evidence="5">Leucine-rich repeat domain-containing protein</fullName>
    </recommendedName>
</protein>
<keyword evidence="2" id="KW-0677">Repeat</keyword>
<dbReference type="InterPro" id="IPR032675">
    <property type="entry name" value="LRR_dom_sf"/>
</dbReference>
<keyword evidence="4" id="KW-1185">Reference proteome</keyword>
<dbReference type="RefSeq" id="WP_113618009.1">
    <property type="nucleotide sequence ID" value="NZ_QFFJ01000002.1"/>
</dbReference>
<dbReference type="SUPFAM" id="SSF52047">
    <property type="entry name" value="RNI-like"/>
    <property type="match status" value="1"/>
</dbReference>
<dbReference type="PANTHER" id="PTHR48051">
    <property type="match status" value="1"/>
</dbReference>
<dbReference type="AlphaFoldDB" id="A0A365XUJ7"/>
<accession>A0A365XUJ7</accession>
<name>A0A365XUJ7_9BACT</name>
<proteinExistence type="predicted"/>
<comment type="caution">
    <text evidence="3">The sequence shown here is derived from an EMBL/GenBank/DDBJ whole genome shotgun (WGS) entry which is preliminary data.</text>
</comment>
<dbReference type="Pfam" id="PF13855">
    <property type="entry name" value="LRR_8"/>
    <property type="match status" value="1"/>
</dbReference>
<dbReference type="InterPro" id="IPR001611">
    <property type="entry name" value="Leu-rich_rpt"/>
</dbReference>
<dbReference type="PANTHER" id="PTHR48051:SF1">
    <property type="entry name" value="RAS SUPPRESSOR PROTEIN 1"/>
    <property type="match status" value="1"/>
</dbReference>
<keyword evidence="1" id="KW-0433">Leucine-rich repeat</keyword>
<evidence type="ECO:0000313" key="3">
    <source>
        <dbReference type="EMBL" id="RBL89265.1"/>
    </source>
</evidence>
<evidence type="ECO:0000256" key="1">
    <source>
        <dbReference type="ARBA" id="ARBA00022614"/>
    </source>
</evidence>
<dbReference type="EMBL" id="QFFJ01000002">
    <property type="protein sequence ID" value="RBL89265.1"/>
    <property type="molecule type" value="Genomic_DNA"/>
</dbReference>
<dbReference type="PROSITE" id="PS51450">
    <property type="entry name" value="LRR"/>
    <property type="match status" value="1"/>
</dbReference>
<dbReference type="SMART" id="SM00369">
    <property type="entry name" value="LRR_TYP"/>
    <property type="match status" value="7"/>
</dbReference>
<organism evidence="3 4">
    <name type="scientific">Chitinophaga flava</name>
    <dbReference type="NCBI Taxonomy" id="2259036"/>
    <lineage>
        <taxon>Bacteria</taxon>
        <taxon>Pseudomonadati</taxon>
        <taxon>Bacteroidota</taxon>
        <taxon>Chitinophagia</taxon>
        <taxon>Chitinophagales</taxon>
        <taxon>Chitinophagaceae</taxon>
        <taxon>Chitinophaga</taxon>
    </lineage>
</organism>
<dbReference type="InterPro" id="IPR003591">
    <property type="entry name" value="Leu-rich_rpt_typical-subtyp"/>
</dbReference>